<evidence type="ECO:0000256" key="1">
    <source>
        <dbReference type="ARBA" id="ARBA00001968"/>
    </source>
</evidence>
<name>A0A2G8L374_STIJA</name>
<organism evidence="24 25">
    <name type="scientific">Stichopus japonicus</name>
    <name type="common">Sea cucumber</name>
    <dbReference type="NCBI Taxonomy" id="307972"/>
    <lineage>
        <taxon>Eukaryota</taxon>
        <taxon>Metazoa</taxon>
        <taxon>Echinodermata</taxon>
        <taxon>Eleutherozoa</taxon>
        <taxon>Echinozoa</taxon>
        <taxon>Holothuroidea</taxon>
        <taxon>Aspidochirotacea</taxon>
        <taxon>Aspidochirotida</taxon>
        <taxon>Stichopodidae</taxon>
        <taxon>Apostichopus</taxon>
    </lineage>
</organism>
<comment type="similarity">
    <text evidence="5">Belongs to the histone deacetylase family. HD type 1 subfamily.</text>
</comment>
<keyword evidence="9" id="KW-0678">Repressor</keyword>
<dbReference type="InterPro" id="IPR023801">
    <property type="entry name" value="His_deacetylse_dom"/>
</dbReference>
<feature type="region of interest" description="Disordered" evidence="22">
    <location>
        <begin position="1"/>
        <end position="36"/>
    </location>
</feature>
<feature type="compositionally biased region" description="Basic and acidic residues" evidence="22">
    <location>
        <begin position="1"/>
        <end position="19"/>
    </location>
</feature>
<evidence type="ECO:0000256" key="4">
    <source>
        <dbReference type="ARBA" id="ARBA00004496"/>
    </source>
</evidence>
<dbReference type="FunFam" id="3.40.800.20:FF:000006">
    <property type="entry name" value="Histone deacetylase 8"/>
    <property type="match status" value="1"/>
</dbReference>
<dbReference type="Proteomes" id="UP000230750">
    <property type="component" value="Unassembled WGS sequence"/>
</dbReference>
<reference evidence="24 25" key="1">
    <citation type="journal article" date="2017" name="PLoS Biol.">
        <title>The sea cucumber genome provides insights into morphological evolution and visceral regeneration.</title>
        <authorList>
            <person name="Zhang X."/>
            <person name="Sun L."/>
            <person name="Yuan J."/>
            <person name="Sun Y."/>
            <person name="Gao Y."/>
            <person name="Zhang L."/>
            <person name="Li S."/>
            <person name="Dai H."/>
            <person name="Hamel J.F."/>
            <person name="Liu C."/>
            <person name="Yu Y."/>
            <person name="Liu S."/>
            <person name="Lin W."/>
            <person name="Guo K."/>
            <person name="Jin S."/>
            <person name="Xu P."/>
            <person name="Storey K.B."/>
            <person name="Huan P."/>
            <person name="Zhang T."/>
            <person name="Zhou Y."/>
            <person name="Zhang J."/>
            <person name="Lin C."/>
            <person name="Li X."/>
            <person name="Xing L."/>
            <person name="Huo D."/>
            <person name="Sun M."/>
            <person name="Wang L."/>
            <person name="Mercier A."/>
            <person name="Li F."/>
            <person name="Yang H."/>
            <person name="Xiang J."/>
        </authorList>
    </citation>
    <scope>NUCLEOTIDE SEQUENCE [LARGE SCALE GENOMIC DNA]</scope>
    <source>
        <strain evidence="24">Shaxun</strain>
        <tissue evidence="24">Muscle</tissue>
    </source>
</reference>
<dbReference type="InterPro" id="IPR023696">
    <property type="entry name" value="Ureohydrolase_dom_sf"/>
</dbReference>
<dbReference type="PRINTS" id="PR01271">
    <property type="entry name" value="HISDACETLASE"/>
</dbReference>
<dbReference type="InterPro" id="IPR000286">
    <property type="entry name" value="HDACs"/>
</dbReference>
<evidence type="ECO:0000256" key="12">
    <source>
        <dbReference type="ARBA" id="ARBA00022853"/>
    </source>
</evidence>
<dbReference type="STRING" id="307972.A0A2G8L374"/>
<evidence type="ECO:0000256" key="6">
    <source>
        <dbReference type="ARBA" id="ARBA00012111"/>
    </source>
</evidence>
<comment type="cofactor">
    <cofactor evidence="1">
        <name>a divalent metal cation</name>
        <dbReference type="ChEBI" id="CHEBI:60240"/>
    </cofactor>
</comment>
<keyword evidence="10" id="KW-0479">Metal-binding</keyword>
<evidence type="ECO:0000256" key="15">
    <source>
        <dbReference type="ARBA" id="ARBA00023242"/>
    </source>
</evidence>
<evidence type="ECO:0000256" key="13">
    <source>
        <dbReference type="ARBA" id="ARBA00023015"/>
    </source>
</evidence>
<keyword evidence="13" id="KW-0805">Transcription regulation</keyword>
<keyword evidence="8" id="KW-0963">Cytoplasm</keyword>
<keyword evidence="7" id="KW-0158">Chromosome</keyword>
<dbReference type="EMBL" id="MRZV01000237">
    <property type="protein sequence ID" value="PIK54701.1"/>
    <property type="molecule type" value="Genomic_DNA"/>
</dbReference>
<evidence type="ECO:0000256" key="11">
    <source>
        <dbReference type="ARBA" id="ARBA00022801"/>
    </source>
</evidence>
<evidence type="ECO:0000256" key="22">
    <source>
        <dbReference type="SAM" id="MobiDB-lite"/>
    </source>
</evidence>
<dbReference type="GO" id="GO:0046872">
    <property type="term" value="F:metal ion binding"/>
    <property type="evidence" value="ECO:0007669"/>
    <property type="project" value="UniProtKB-KW"/>
</dbReference>
<dbReference type="GO" id="GO:0141221">
    <property type="term" value="F:histone deacetylase activity, hydrolytic mechanism"/>
    <property type="evidence" value="ECO:0007669"/>
    <property type="project" value="UniProtKB-EC"/>
</dbReference>
<feature type="domain" description="Histone deacetylase" evidence="23">
    <location>
        <begin position="90"/>
        <end position="379"/>
    </location>
</feature>
<keyword evidence="11" id="KW-0378">Hydrolase</keyword>
<evidence type="ECO:0000259" key="23">
    <source>
        <dbReference type="Pfam" id="PF00850"/>
    </source>
</evidence>
<dbReference type="GO" id="GO:0160008">
    <property type="term" value="F:protein decrotonylase activity"/>
    <property type="evidence" value="ECO:0007669"/>
    <property type="project" value="RHEA"/>
</dbReference>
<dbReference type="PANTHER" id="PTHR10625">
    <property type="entry name" value="HISTONE DEACETYLASE HDAC1-RELATED"/>
    <property type="match status" value="1"/>
</dbReference>
<evidence type="ECO:0000256" key="21">
    <source>
        <dbReference type="ARBA" id="ARBA00049416"/>
    </source>
</evidence>
<dbReference type="PRINTS" id="PR01270">
    <property type="entry name" value="HDASUPER"/>
</dbReference>
<evidence type="ECO:0000256" key="16">
    <source>
        <dbReference type="ARBA" id="ARBA00040347"/>
    </source>
</evidence>
<keyword evidence="25" id="KW-1185">Reference proteome</keyword>
<protein>
    <recommendedName>
        <fullName evidence="16">Histone deacetylase 8</fullName>
        <ecNumber evidence="6">3.5.1.98</ecNumber>
    </recommendedName>
    <alternativeName>
        <fullName evidence="17">Protein deacetylase HDAC8</fullName>
    </alternativeName>
    <alternativeName>
        <fullName evidence="18">Protein decrotonylase HDAC8</fullName>
    </alternativeName>
</protein>
<comment type="subcellular location">
    <subcellularLocation>
        <location evidence="3">Chromosome</location>
    </subcellularLocation>
    <subcellularLocation>
        <location evidence="4">Cytoplasm</location>
    </subcellularLocation>
    <subcellularLocation>
        <location evidence="2">Nucleus</location>
    </subcellularLocation>
</comment>
<comment type="catalytic activity">
    <reaction evidence="20">
        <text>N(6)-(2E)-butenoyl-L-lysyl-[protein] + H2O = (2E)-2-butenoate + L-lysyl-[protein]</text>
        <dbReference type="Rhea" id="RHEA:69172"/>
        <dbReference type="Rhea" id="RHEA-COMP:9752"/>
        <dbReference type="Rhea" id="RHEA-COMP:13707"/>
        <dbReference type="ChEBI" id="CHEBI:15377"/>
        <dbReference type="ChEBI" id="CHEBI:29969"/>
        <dbReference type="ChEBI" id="CHEBI:35899"/>
        <dbReference type="ChEBI" id="CHEBI:137954"/>
    </reaction>
    <physiologicalReaction direction="left-to-right" evidence="20">
        <dbReference type="Rhea" id="RHEA:69173"/>
    </physiologicalReaction>
</comment>
<evidence type="ECO:0000256" key="18">
    <source>
        <dbReference type="ARBA" id="ARBA00042783"/>
    </source>
</evidence>
<evidence type="ECO:0000256" key="19">
    <source>
        <dbReference type="ARBA" id="ARBA00049136"/>
    </source>
</evidence>
<accession>A0A2G8L374</accession>
<evidence type="ECO:0000256" key="10">
    <source>
        <dbReference type="ARBA" id="ARBA00022723"/>
    </source>
</evidence>
<evidence type="ECO:0000256" key="20">
    <source>
        <dbReference type="ARBA" id="ARBA00049193"/>
    </source>
</evidence>
<dbReference type="SUPFAM" id="SSF52768">
    <property type="entry name" value="Arginase/deacetylase"/>
    <property type="match status" value="1"/>
</dbReference>
<evidence type="ECO:0000313" key="25">
    <source>
        <dbReference type="Proteomes" id="UP000230750"/>
    </source>
</evidence>
<dbReference type="InterPro" id="IPR003084">
    <property type="entry name" value="HDAC_I/II"/>
</dbReference>
<dbReference type="Pfam" id="PF00850">
    <property type="entry name" value="Hist_deacetyl"/>
    <property type="match status" value="1"/>
</dbReference>
<dbReference type="EC" id="3.5.1.98" evidence="6"/>
<comment type="catalytic activity">
    <reaction evidence="19">
        <text>N(6)-acetyl-L-lysyl-[protein] + H2O = L-lysyl-[protein] + acetate</text>
        <dbReference type="Rhea" id="RHEA:58108"/>
        <dbReference type="Rhea" id="RHEA-COMP:9752"/>
        <dbReference type="Rhea" id="RHEA-COMP:10731"/>
        <dbReference type="ChEBI" id="CHEBI:15377"/>
        <dbReference type="ChEBI" id="CHEBI:29969"/>
        <dbReference type="ChEBI" id="CHEBI:30089"/>
        <dbReference type="ChEBI" id="CHEBI:61930"/>
    </reaction>
    <physiologicalReaction direction="left-to-right" evidence="19">
        <dbReference type="Rhea" id="RHEA:58109"/>
    </physiologicalReaction>
</comment>
<dbReference type="GO" id="GO:0005634">
    <property type="term" value="C:nucleus"/>
    <property type="evidence" value="ECO:0007669"/>
    <property type="project" value="UniProtKB-SubCell"/>
</dbReference>
<evidence type="ECO:0000256" key="8">
    <source>
        <dbReference type="ARBA" id="ARBA00022490"/>
    </source>
</evidence>
<comment type="catalytic activity">
    <reaction evidence="21">
        <text>N(6)-acetyl-L-lysyl-[histone] + H2O = L-lysyl-[histone] + acetate</text>
        <dbReference type="Rhea" id="RHEA:58196"/>
        <dbReference type="Rhea" id="RHEA-COMP:9845"/>
        <dbReference type="Rhea" id="RHEA-COMP:11338"/>
        <dbReference type="ChEBI" id="CHEBI:15377"/>
        <dbReference type="ChEBI" id="CHEBI:29969"/>
        <dbReference type="ChEBI" id="CHEBI:30089"/>
        <dbReference type="ChEBI" id="CHEBI:61930"/>
        <dbReference type="EC" id="3.5.1.98"/>
    </reaction>
    <physiologicalReaction direction="left-to-right" evidence="21">
        <dbReference type="Rhea" id="RHEA:58197"/>
    </physiologicalReaction>
</comment>
<evidence type="ECO:0000256" key="7">
    <source>
        <dbReference type="ARBA" id="ARBA00022454"/>
    </source>
</evidence>
<dbReference type="PANTHER" id="PTHR10625:SF14">
    <property type="entry name" value="HISTONE DEACETYLASE 8"/>
    <property type="match status" value="1"/>
</dbReference>
<dbReference type="Gene3D" id="3.40.800.20">
    <property type="entry name" value="Histone deacetylase domain"/>
    <property type="match status" value="1"/>
</dbReference>
<sequence length="505" mass="57096">MEKCEQSTTKDHQERDEGNPQRGVKRLASSPVTNLREKEVPTAITPAVSKVTEKIPTDQVAQFAPKLRRVAYIWSPQLIDLCNLLPRVLHRASRVHTLIESYGLLTYGPITVLPPIEGGKEHLLTFHSQEYVDLLEFLNEEEDSEKWMEKKEEFGISCDCPSFPRIFEVAKMIVGASLTGVQALTSKEYQVAINWTGGWHHSRRDEAAGFCYVNDIVISLLKLTESFKRVLYIDLDLHHGDAVQDAFAHTSRIMTVSFHKYSPGFYPGTGSVEDVGYGRGRYHCVNVPLEDGITDVVFYTVVKRVMFEVQKAYQPSAVVIQCGADCLVGDPMNSFNLTLKGIGNCVDFILRWNLPTLLLGGGGYHTPNTARCWTQLTAVALGVRLKSEIPDHQFFLEYGPDYQLEITPSNRPDLNTKDCLRTTVQTVFRRVRLVFQVLSIGNWMLVQFVRWFLNFIHRSCTSVMMDGVPFTSAVIEKLVSAEVFLWRERPGGPGNWNGCHHYMSA</sequence>
<dbReference type="InterPro" id="IPR037138">
    <property type="entry name" value="His_deacetylse_dom_sf"/>
</dbReference>
<evidence type="ECO:0000313" key="24">
    <source>
        <dbReference type="EMBL" id="PIK54701.1"/>
    </source>
</evidence>
<dbReference type="AlphaFoldDB" id="A0A2G8L374"/>
<proteinExistence type="inferred from homology"/>
<evidence type="ECO:0000256" key="2">
    <source>
        <dbReference type="ARBA" id="ARBA00004123"/>
    </source>
</evidence>
<keyword evidence="14" id="KW-0804">Transcription</keyword>
<keyword evidence="12" id="KW-0156">Chromatin regulator</keyword>
<evidence type="ECO:0000256" key="3">
    <source>
        <dbReference type="ARBA" id="ARBA00004286"/>
    </source>
</evidence>
<dbReference type="GO" id="GO:0005737">
    <property type="term" value="C:cytoplasm"/>
    <property type="evidence" value="ECO:0007669"/>
    <property type="project" value="UniProtKB-SubCell"/>
</dbReference>
<evidence type="ECO:0000256" key="14">
    <source>
        <dbReference type="ARBA" id="ARBA00023163"/>
    </source>
</evidence>
<dbReference type="GO" id="GO:0005694">
    <property type="term" value="C:chromosome"/>
    <property type="evidence" value="ECO:0007669"/>
    <property type="project" value="UniProtKB-SubCell"/>
</dbReference>
<gene>
    <name evidence="24" type="ORF">BSL78_08396</name>
</gene>
<dbReference type="OrthoDB" id="73273at2759"/>
<evidence type="ECO:0000256" key="9">
    <source>
        <dbReference type="ARBA" id="ARBA00022491"/>
    </source>
</evidence>
<comment type="caution">
    <text evidence="24">The sequence shown here is derived from an EMBL/GenBank/DDBJ whole genome shotgun (WGS) entry which is preliminary data.</text>
</comment>
<evidence type="ECO:0000256" key="5">
    <source>
        <dbReference type="ARBA" id="ARBA00006457"/>
    </source>
</evidence>
<keyword evidence="15" id="KW-0539">Nucleus</keyword>
<evidence type="ECO:0000256" key="17">
    <source>
        <dbReference type="ARBA" id="ARBA00041964"/>
    </source>
</evidence>
<dbReference type="GO" id="GO:0031507">
    <property type="term" value="P:heterochromatin formation"/>
    <property type="evidence" value="ECO:0007669"/>
    <property type="project" value="TreeGrafter"/>
</dbReference>